<dbReference type="PROSITE" id="PS50048">
    <property type="entry name" value="ZN2_CY6_FUNGAL_2"/>
    <property type="match status" value="1"/>
</dbReference>
<comment type="subcellular location">
    <subcellularLocation>
        <location evidence="1">Nucleus</location>
    </subcellularLocation>
</comment>
<dbReference type="InterPro" id="IPR050613">
    <property type="entry name" value="Sec_Metabolite_Reg"/>
</dbReference>
<dbReference type="InterPro" id="IPR036864">
    <property type="entry name" value="Zn2-C6_fun-type_DNA-bd_sf"/>
</dbReference>
<keyword evidence="7" id="KW-1185">Reference proteome</keyword>
<evidence type="ECO:0000313" key="7">
    <source>
        <dbReference type="Proteomes" id="UP001165063"/>
    </source>
</evidence>
<dbReference type="OrthoDB" id="1747771at2759"/>
<dbReference type="Proteomes" id="UP001165063">
    <property type="component" value="Unassembled WGS sequence"/>
</dbReference>
<dbReference type="SMART" id="SM00066">
    <property type="entry name" value="GAL4"/>
    <property type="match status" value="1"/>
</dbReference>
<dbReference type="GO" id="GO:0000981">
    <property type="term" value="F:DNA-binding transcription factor activity, RNA polymerase II-specific"/>
    <property type="evidence" value="ECO:0007669"/>
    <property type="project" value="InterPro"/>
</dbReference>
<feature type="compositionally biased region" description="Basic and acidic residues" evidence="4">
    <location>
        <begin position="64"/>
        <end position="83"/>
    </location>
</feature>
<dbReference type="EMBL" id="BSXU01001327">
    <property type="protein sequence ID" value="GMG26194.1"/>
    <property type="molecule type" value="Genomic_DNA"/>
</dbReference>
<keyword evidence="2" id="KW-0539">Nucleus</keyword>
<gene>
    <name evidence="6" type="ORF">Amon01_000323300</name>
</gene>
<dbReference type="PANTHER" id="PTHR31001">
    <property type="entry name" value="UNCHARACTERIZED TRANSCRIPTIONAL REGULATORY PROTEIN"/>
    <property type="match status" value="1"/>
</dbReference>
<dbReference type="Pfam" id="PF00172">
    <property type="entry name" value="Zn_clus"/>
    <property type="match status" value="1"/>
</dbReference>
<feature type="compositionally biased region" description="Polar residues" evidence="4">
    <location>
        <begin position="1"/>
        <end position="11"/>
    </location>
</feature>
<protein>
    <submittedName>
        <fullName evidence="6">Unnamed protein product</fullName>
    </submittedName>
</protein>
<feature type="compositionally biased region" description="Low complexity" evidence="4">
    <location>
        <begin position="12"/>
        <end position="25"/>
    </location>
</feature>
<dbReference type="GO" id="GO:0008270">
    <property type="term" value="F:zinc ion binding"/>
    <property type="evidence" value="ECO:0007669"/>
    <property type="project" value="InterPro"/>
</dbReference>
<evidence type="ECO:0000256" key="2">
    <source>
        <dbReference type="ARBA" id="ARBA00023242"/>
    </source>
</evidence>
<keyword evidence="3" id="KW-0175">Coiled coil</keyword>
<dbReference type="AlphaFoldDB" id="A0A9W7DG42"/>
<dbReference type="PROSITE" id="PS00463">
    <property type="entry name" value="ZN2_CY6_FUNGAL_1"/>
    <property type="match status" value="1"/>
</dbReference>
<evidence type="ECO:0000256" key="3">
    <source>
        <dbReference type="SAM" id="Coils"/>
    </source>
</evidence>
<dbReference type="Gene3D" id="4.10.240.10">
    <property type="entry name" value="Zn(2)-C6 fungal-type DNA-binding domain"/>
    <property type="match status" value="1"/>
</dbReference>
<feature type="compositionally biased region" description="Basic residues" evidence="4">
    <location>
        <begin position="37"/>
        <end position="58"/>
    </location>
</feature>
<name>A0A9W7DG42_AMBMO</name>
<proteinExistence type="predicted"/>
<dbReference type="SUPFAM" id="SSF57701">
    <property type="entry name" value="Zn2/Cys6 DNA-binding domain"/>
    <property type="match status" value="1"/>
</dbReference>
<dbReference type="CDD" id="cd00067">
    <property type="entry name" value="GAL4"/>
    <property type="match status" value="1"/>
</dbReference>
<reference evidence="6" key="1">
    <citation type="submission" date="2023-04" db="EMBL/GenBank/DDBJ databases">
        <title>Ambrosiozyma monospora NBRC 1965.</title>
        <authorList>
            <person name="Ichikawa N."/>
            <person name="Sato H."/>
            <person name="Tonouchi N."/>
        </authorList>
    </citation>
    <scope>NUCLEOTIDE SEQUENCE</scope>
    <source>
        <strain evidence="6">NBRC 1965</strain>
    </source>
</reference>
<accession>A0A9W7DG42</accession>
<dbReference type="InterPro" id="IPR001138">
    <property type="entry name" value="Zn2Cys6_DnaBD"/>
</dbReference>
<dbReference type="GO" id="GO:0005634">
    <property type="term" value="C:nucleus"/>
    <property type="evidence" value="ECO:0007669"/>
    <property type="project" value="UniProtKB-SubCell"/>
</dbReference>
<evidence type="ECO:0000256" key="4">
    <source>
        <dbReference type="SAM" id="MobiDB-lite"/>
    </source>
</evidence>
<evidence type="ECO:0000259" key="5">
    <source>
        <dbReference type="PROSITE" id="PS50048"/>
    </source>
</evidence>
<comment type="caution">
    <text evidence="6">The sequence shown here is derived from an EMBL/GenBank/DDBJ whole genome shotgun (WGS) entry which is preliminary data.</text>
</comment>
<feature type="region of interest" description="Disordered" evidence="4">
    <location>
        <begin position="1"/>
        <end position="83"/>
    </location>
</feature>
<feature type="domain" description="Zn(2)-C6 fungal-type" evidence="5">
    <location>
        <begin position="95"/>
        <end position="126"/>
    </location>
</feature>
<organism evidence="6 7">
    <name type="scientific">Ambrosiozyma monospora</name>
    <name type="common">Yeast</name>
    <name type="synonym">Endomycopsis monosporus</name>
    <dbReference type="NCBI Taxonomy" id="43982"/>
    <lineage>
        <taxon>Eukaryota</taxon>
        <taxon>Fungi</taxon>
        <taxon>Dikarya</taxon>
        <taxon>Ascomycota</taxon>
        <taxon>Saccharomycotina</taxon>
        <taxon>Pichiomycetes</taxon>
        <taxon>Pichiales</taxon>
        <taxon>Pichiaceae</taxon>
        <taxon>Ambrosiozyma</taxon>
    </lineage>
</organism>
<evidence type="ECO:0000313" key="6">
    <source>
        <dbReference type="EMBL" id="GMG26194.1"/>
    </source>
</evidence>
<evidence type="ECO:0000256" key="1">
    <source>
        <dbReference type="ARBA" id="ARBA00004123"/>
    </source>
</evidence>
<feature type="coiled-coil region" evidence="3">
    <location>
        <begin position="144"/>
        <end position="178"/>
    </location>
</feature>
<sequence>MTNPKQIEQKGQQSSTTNQPTSQGQLLQVQRKENHQKSQKSSKIPKSHKQHQQGRVYHKGPQIDLKKDVPPQLAHQKDGKIDTSKLRRSNRISRSCYSCKKRKVKCNFEIPCDRCIARNRAHLCSREPVVVDGLLVNNPADQTELKFSQENEVLKKKIKELEETILKLKEKESACQKEHFNSLGNQRVIVPLSETKKSSKVTGDSVHLTSKIDHETAVKRQKIERQKISIEQNSGVDADELLIESRKWDSYAITVSLLTKGLAEGMHDGDNNLNFNTEEWNILHKKKLPATEHNSCDSISNSKVSSCLPADDNSKSRAWKYHLKIINKLGKRESDIIISKAFSVSFMFNVVDSKDFMKEYEDYWANESFPDKHITPLYSKESKTYLFLSQYYTLMCIGMYYSDESLQDELGFNDEEWDLYPRACFSCALESLYRGKYMTHMKFETVQTGYLLKMCAHPLGGIHLLNCVNLTACYVARELNLDKIKPDIPNIDQNPQIQLRIKGWWSLVNCYYQEEVLLCG</sequence>